<evidence type="ECO:0000256" key="4">
    <source>
        <dbReference type="SAM" id="Coils"/>
    </source>
</evidence>
<protein>
    <submittedName>
        <fullName evidence="6">Transcriptional factor swi6</fullName>
    </submittedName>
</protein>
<evidence type="ECO:0000256" key="2">
    <source>
        <dbReference type="ARBA" id="ARBA00023043"/>
    </source>
</evidence>
<dbReference type="SMART" id="SM01252">
    <property type="entry name" value="KilA-N"/>
    <property type="match status" value="1"/>
</dbReference>
<organism evidence="6">
    <name type="scientific">Metschnikowia australis</name>
    <dbReference type="NCBI Taxonomy" id="27321"/>
    <lineage>
        <taxon>Eukaryota</taxon>
        <taxon>Fungi</taxon>
        <taxon>Dikarya</taxon>
        <taxon>Ascomycota</taxon>
        <taxon>Saccharomycotina</taxon>
        <taxon>Pichiomycetes</taxon>
        <taxon>Metschnikowiaceae</taxon>
        <taxon>Metschnikowia</taxon>
    </lineage>
</organism>
<keyword evidence="2 3" id="KW-0040">ANK repeat</keyword>
<dbReference type="GO" id="GO:0003713">
    <property type="term" value="F:transcription coactivator activity"/>
    <property type="evidence" value="ECO:0007669"/>
    <property type="project" value="TreeGrafter"/>
</dbReference>
<dbReference type="PROSITE" id="PS50297">
    <property type="entry name" value="ANK_REP_REGION"/>
    <property type="match status" value="1"/>
</dbReference>
<dbReference type="SUPFAM" id="SSF48403">
    <property type="entry name" value="Ankyrin repeat"/>
    <property type="match status" value="1"/>
</dbReference>
<dbReference type="InterPro" id="IPR036770">
    <property type="entry name" value="Ankyrin_rpt-contain_sf"/>
</dbReference>
<evidence type="ECO:0000256" key="3">
    <source>
        <dbReference type="PROSITE-ProRule" id="PRU00023"/>
    </source>
</evidence>
<dbReference type="InterPro" id="IPR003163">
    <property type="entry name" value="Tscrpt_reg_HTH_APSES-type"/>
</dbReference>
<dbReference type="PANTHER" id="PTHR43828:SF3">
    <property type="entry name" value="CHROMO DOMAIN-CONTAINING PROTEIN"/>
    <property type="match status" value="1"/>
</dbReference>
<sequence>MDSPLYVGDTTTSSIANQLYGTHINKTPHGSGYFSANRPQPSVSLAMFSGQKFIQLSLELAAGRNGVVSVLRRVQDSYVNVSQMLEILVVLKHYSGEQIASFFRNEITTNTQYLPESKVGLLPLFNDFTAHEVPQIRGLWISFDKAISIAVKFDIYGLVKPLFLVDVHDFDKLPALNTPASTGSSPPKRAYIGAGTDSYMDSPTKKRKNLPSQLDDLFIQAKLQASLKRLAAANANYPFTLPPVVYDEKNRDLIAEAKLLFHDIFKSDETDLFSKLALEARLAPIIEKCKAQGLLPSTVLDVSLDQQGKTALHYAATLACSTLALSLIELKICSPVRGDNKGESLLSATVQVTNAMVKGNFADMLQKWLWPGFWLFDNNNQSVFHHLISLALTNPKSSKFYLGKILEWVFGSPDKKQHLETLCSKIVNAQQTKSGNTALHLAGEKGLKWYVYLLLELNADLDLANNMGVKPTSFDCVNQVAEARKAFKNNSLSPATTAALLEALEADENDDEFLILLVHTGIEFWNKLLPFPEIGECEKDNALEVNSDKELTPTSEVFSSSILSNKIFKSIQDLLSNTNEEYEKVIHSKRAEINNLNKELRDATIVTANNRLVAKSISGKMLQVEATKLQMMNIHDKMQLLKKNLGNVEEEDVFNPEWEVDASKLEKYDADEPFIIKEIYDKLANGEDVEPTDDLIESLPPLDILKARLKAYEEVNNNLEEELAHLVNYGDLTAQFKKVVSSCTGVDINEVDELLDGLLEAVEGQQ</sequence>
<dbReference type="GO" id="GO:0030907">
    <property type="term" value="C:MBF transcription complex"/>
    <property type="evidence" value="ECO:0007669"/>
    <property type="project" value="TreeGrafter"/>
</dbReference>
<dbReference type="InterPro" id="IPR002110">
    <property type="entry name" value="Ankyrin_rpt"/>
</dbReference>
<dbReference type="GO" id="GO:0003677">
    <property type="term" value="F:DNA binding"/>
    <property type="evidence" value="ECO:0007669"/>
    <property type="project" value="InterPro"/>
</dbReference>
<dbReference type="Gene3D" id="1.25.40.20">
    <property type="entry name" value="Ankyrin repeat-containing domain"/>
    <property type="match status" value="1"/>
</dbReference>
<accession>A0A6C0M8R8</accession>
<evidence type="ECO:0000259" key="5">
    <source>
        <dbReference type="PROSITE" id="PS51299"/>
    </source>
</evidence>
<evidence type="ECO:0000256" key="1">
    <source>
        <dbReference type="ARBA" id="ARBA00022737"/>
    </source>
</evidence>
<dbReference type="PROSITE" id="PS50088">
    <property type="entry name" value="ANK_REPEAT"/>
    <property type="match status" value="1"/>
</dbReference>
<dbReference type="PROSITE" id="PS51299">
    <property type="entry name" value="HTH_APSES"/>
    <property type="match status" value="1"/>
</dbReference>
<dbReference type="SUPFAM" id="SSF54616">
    <property type="entry name" value="DNA-binding domain of Mlu1-box binding protein MBP1"/>
    <property type="match status" value="1"/>
</dbReference>
<feature type="repeat" description="ANK" evidence="3">
    <location>
        <begin position="434"/>
        <end position="466"/>
    </location>
</feature>
<dbReference type="AlphaFoldDB" id="A0A6C0M8R8"/>
<gene>
    <name evidence="6" type="primary">SWI6</name>
</gene>
<keyword evidence="4" id="KW-0175">Coiled coil</keyword>
<dbReference type="PANTHER" id="PTHR43828">
    <property type="entry name" value="ASPARAGINASE"/>
    <property type="match status" value="1"/>
</dbReference>
<name>A0A6C0M8R8_9ASCO</name>
<dbReference type="InterPro" id="IPR036887">
    <property type="entry name" value="HTH_APSES_sf"/>
</dbReference>
<feature type="coiled-coil region" evidence="4">
    <location>
        <begin position="702"/>
        <end position="729"/>
    </location>
</feature>
<dbReference type="Gene3D" id="3.10.260.10">
    <property type="entry name" value="Transcription regulator HTH, APSES-type DNA-binding domain"/>
    <property type="match status" value="1"/>
</dbReference>
<proteinExistence type="evidence at transcript level"/>
<dbReference type="GO" id="GO:0033309">
    <property type="term" value="C:SBF transcription complex"/>
    <property type="evidence" value="ECO:0007669"/>
    <property type="project" value="TreeGrafter"/>
</dbReference>
<feature type="coiled-coil region" evidence="4">
    <location>
        <begin position="579"/>
        <end position="606"/>
    </location>
</feature>
<feature type="domain" description="HTH APSES-type" evidence="5">
    <location>
        <begin position="42"/>
        <end position="174"/>
    </location>
</feature>
<dbReference type="GO" id="GO:0001228">
    <property type="term" value="F:DNA-binding transcription activator activity, RNA polymerase II-specific"/>
    <property type="evidence" value="ECO:0007669"/>
    <property type="project" value="UniProtKB-ARBA"/>
</dbReference>
<reference evidence="6" key="1">
    <citation type="submission" date="2019-06" db="EMBL/GenBank/DDBJ databases">
        <authorList>
            <person name="Wei X."/>
        </authorList>
    </citation>
    <scope>NUCLEOTIDE SEQUENCE</scope>
    <source>
        <strain evidence="6">W7-5</strain>
    </source>
</reference>
<keyword evidence="1" id="KW-0677">Repeat</keyword>
<dbReference type="EMBL" id="MN121754">
    <property type="protein sequence ID" value="QHU79688.1"/>
    <property type="molecule type" value="mRNA"/>
</dbReference>
<evidence type="ECO:0000313" key="6">
    <source>
        <dbReference type="EMBL" id="QHU79688.1"/>
    </source>
</evidence>
<dbReference type="InterPro" id="IPR051642">
    <property type="entry name" value="SWI6-like"/>
</dbReference>
<dbReference type="InterPro" id="IPR018004">
    <property type="entry name" value="KilA/APSES_HTH"/>
</dbReference>